<keyword evidence="1" id="KW-1133">Transmembrane helix</keyword>
<proteinExistence type="predicted"/>
<dbReference type="InterPro" id="IPR056505">
    <property type="entry name" value="Beta-prop_HVO_0234"/>
</dbReference>
<dbReference type="Gene3D" id="2.130.10.10">
    <property type="entry name" value="YVTN repeat-like/Quinoprotein amine dehydrogenase"/>
    <property type="match status" value="1"/>
</dbReference>
<dbReference type="OrthoDB" id="5758519at2"/>
<gene>
    <name evidence="3" type="ORF">Thimo_1601</name>
</gene>
<evidence type="ECO:0000313" key="3">
    <source>
        <dbReference type="EMBL" id="AGA90380.1"/>
    </source>
</evidence>
<dbReference type="AlphaFoldDB" id="L0GYC3"/>
<dbReference type="HOGENOM" id="CLU_785115_0_0_6"/>
<keyword evidence="1" id="KW-0812">Transmembrane</keyword>
<dbReference type="PATRIC" id="fig|765912.4.peg.1571"/>
<dbReference type="Pfam" id="PF23366">
    <property type="entry name" value="Beta-prop_HVO_0234"/>
    <property type="match status" value="1"/>
</dbReference>
<keyword evidence="4" id="KW-1185">Reference proteome</keyword>
<feature type="domain" description="HVO-0234-like beta-propeller" evidence="2">
    <location>
        <begin position="43"/>
        <end position="239"/>
    </location>
</feature>
<dbReference type="KEGG" id="tmb:Thimo_1601"/>
<reference evidence="3 4" key="1">
    <citation type="submission" date="2011-09" db="EMBL/GenBank/DDBJ databases">
        <title>Complete sequence of chromosome of Thioflavicoccus mobilis 8321.</title>
        <authorList>
            <consortium name="US DOE Joint Genome Institute"/>
            <person name="Lucas S."/>
            <person name="Han J."/>
            <person name="Lapidus A."/>
            <person name="Cheng J.-F."/>
            <person name="Goodwin L."/>
            <person name="Pitluck S."/>
            <person name="Peters L."/>
            <person name="Ovchinnikova G."/>
            <person name="Lu M."/>
            <person name="Detter J.C."/>
            <person name="Han C."/>
            <person name="Tapia R."/>
            <person name="Land M."/>
            <person name="Hauser L."/>
            <person name="Kyrpides N."/>
            <person name="Ivanova N."/>
            <person name="Pagani I."/>
            <person name="Vogl K."/>
            <person name="Liu Z."/>
            <person name="Imhoff J."/>
            <person name="Thiel V."/>
            <person name="Frigaard N.-U."/>
            <person name="Bryant D."/>
            <person name="Woyke T."/>
        </authorList>
    </citation>
    <scope>NUCLEOTIDE SEQUENCE [LARGE SCALE GENOMIC DNA]</scope>
    <source>
        <strain evidence="3 4">8321</strain>
    </source>
</reference>
<accession>L0GYC3</accession>
<dbReference type="EMBL" id="CP003051">
    <property type="protein sequence ID" value="AGA90380.1"/>
    <property type="molecule type" value="Genomic_DNA"/>
</dbReference>
<sequence length="348" mass="36857">MRSQRLPAAILTALGLLVLTAAFLTPGQPRLVPTGLPSEDPVTALAAGDGGSLLAATQAGEVWRHRDGLWSRAGIDPQERVVTVLIGEPRDHPVGTSSGLWWQTGVPLVAKPRVLDILELDDGLVLATADGVQILADGRWHQPITGLFAYRLEAQMQDGQQYLNVATIGDGVYSVRAEQRLEAWQPNSRGLPEGVKVLSFAVTAGGRLLAGTDQGLFWQDAPSQPWQHLAAGLADRRILALDLAPADEVDSQRLWIGSDDGLLAIDLAEYPDKLEARAPARTVARLDEGGIGIGGILPRGEGLAVSAGTVYELRDVHSGAWLLMTLGGLGLLVVGGWLGLRSTSRAAS</sequence>
<evidence type="ECO:0000256" key="1">
    <source>
        <dbReference type="SAM" id="Phobius"/>
    </source>
</evidence>
<keyword evidence="1" id="KW-0472">Membrane</keyword>
<evidence type="ECO:0000313" key="4">
    <source>
        <dbReference type="Proteomes" id="UP000010816"/>
    </source>
</evidence>
<name>L0GYC3_9GAMM</name>
<feature type="transmembrane region" description="Helical" evidence="1">
    <location>
        <begin position="320"/>
        <end position="340"/>
    </location>
</feature>
<dbReference type="RefSeq" id="WP_015280521.1">
    <property type="nucleotide sequence ID" value="NC_019940.1"/>
</dbReference>
<dbReference type="eggNOG" id="COG3292">
    <property type="taxonomic scope" value="Bacteria"/>
</dbReference>
<dbReference type="STRING" id="765912.Thimo_1601"/>
<evidence type="ECO:0000259" key="2">
    <source>
        <dbReference type="Pfam" id="PF23366"/>
    </source>
</evidence>
<dbReference type="InterPro" id="IPR015943">
    <property type="entry name" value="WD40/YVTN_repeat-like_dom_sf"/>
</dbReference>
<dbReference type="SUPFAM" id="SSF110296">
    <property type="entry name" value="Oligoxyloglucan reducing end-specific cellobiohydrolase"/>
    <property type="match status" value="1"/>
</dbReference>
<protein>
    <recommendedName>
        <fullName evidence="2">HVO-0234-like beta-propeller domain-containing protein</fullName>
    </recommendedName>
</protein>
<dbReference type="Proteomes" id="UP000010816">
    <property type="component" value="Chromosome"/>
</dbReference>
<organism evidence="3 4">
    <name type="scientific">Thioflavicoccus mobilis 8321</name>
    <dbReference type="NCBI Taxonomy" id="765912"/>
    <lineage>
        <taxon>Bacteria</taxon>
        <taxon>Pseudomonadati</taxon>
        <taxon>Pseudomonadota</taxon>
        <taxon>Gammaproteobacteria</taxon>
        <taxon>Chromatiales</taxon>
        <taxon>Chromatiaceae</taxon>
        <taxon>Thioflavicoccus</taxon>
    </lineage>
</organism>